<protein>
    <submittedName>
        <fullName evidence="6">Arylsulfatase A-like enzyme</fullName>
    </submittedName>
</protein>
<reference evidence="6 7" key="1">
    <citation type="submission" date="2018-07" db="EMBL/GenBank/DDBJ databases">
        <title>Genomic Encyclopedia of Type Strains, Phase IV (KMG-IV): sequencing the most valuable type-strain genomes for metagenomic binning, comparative biology and taxonomic classification.</title>
        <authorList>
            <person name="Goeker M."/>
        </authorList>
    </citation>
    <scope>NUCLEOTIDE SEQUENCE [LARGE SCALE GENOMIC DNA]</scope>
    <source>
        <strain evidence="6 7">DSM 4134</strain>
    </source>
</reference>
<dbReference type="GO" id="GO:0004065">
    <property type="term" value="F:arylsulfatase activity"/>
    <property type="evidence" value="ECO:0007669"/>
    <property type="project" value="TreeGrafter"/>
</dbReference>
<dbReference type="PANTHER" id="PTHR42693:SF53">
    <property type="entry name" value="ENDO-4-O-SULFATASE"/>
    <property type="match status" value="1"/>
</dbReference>
<dbReference type="CDD" id="cd16146">
    <property type="entry name" value="ARS_like"/>
    <property type="match status" value="1"/>
</dbReference>
<evidence type="ECO:0000256" key="1">
    <source>
        <dbReference type="ARBA" id="ARBA00008779"/>
    </source>
</evidence>
<dbReference type="GO" id="GO:0046872">
    <property type="term" value="F:metal ion binding"/>
    <property type="evidence" value="ECO:0007669"/>
    <property type="project" value="UniProtKB-KW"/>
</dbReference>
<keyword evidence="4" id="KW-0106">Calcium</keyword>
<dbReference type="Gene3D" id="3.40.720.10">
    <property type="entry name" value="Alkaline Phosphatase, subunit A"/>
    <property type="match status" value="1"/>
</dbReference>
<dbReference type="Pfam" id="PF00884">
    <property type="entry name" value="Sulfatase"/>
    <property type="match status" value="1"/>
</dbReference>
<proteinExistence type="inferred from homology"/>
<dbReference type="InterPro" id="IPR024607">
    <property type="entry name" value="Sulfatase_CS"/>
</dbReference>
<evidence type="ECO:0000256" key="3">
    <source>
        <dbReference type="ARBA" id="ARBA00022801"/>
    </source>
</evidence>
<dbReference type="PANTHER" id="PTHR42693">
    <property type="entry name" value="ARYLSULFATASE FAMILY MEMBER"/>
    <property type="match status" value="1"/>
</dbReference>
<accession>A0A3D9L399</accession>
<sequence length="608" mass="68375">MKNNHKAFQCVKDIGYLASLFFVLACTLMSCNNGSHPDLPNVVVIVTDDQGYGDFSAHGNPYLSTPNMDKLHDESVRFTDFHVDPTCAPSRAALLTGKYAHRAGVWHTVSGGNHLRASEVTMAEVFQQNGYRTALFGKWHLGSNHPYRPMDRGFDEWLGQGDGGTGTTDDWFFNDRVDDHYWHNGERKQRDGFAPDVFYDAAIDYISRDDDKPFFIYLPTYLPHDPHTLPDTALAAHFGPDVPKYVSFFYAGIQRIDSNIGRLRQALEATGQAVNTIILFLTDNGGTAGVRLFNAGMRGYKGQVYEGGHRVPLFVHWPAGNLQHGSDVSQLTAHIDVLPSLIELCKLESSPLDFDGRSFVPQLFQPNKRLETRTLFVETQRTLKPKKWEQTAGMMGHWRLIDNQELYHLKNDPSQQHNVLQQHPEIASKIRKEHDRYWKRVTPNDREVPTFSVGHHSDPETFLTPSDWHLPKIPWNHAQVAAGASLAGSWMINVIQEGTYRIKASRWPLETNAPLQGVPNFDDKKADAWLASGAVNRLIYGNEMKALPIEAITFEVGSHKVTTEIGPEDTHISLDLKLSKGPTSIRGLMLDDQGQTIAGAYYVYLSKL</sequence>
<dbReference type="PROSITE" id="PS00523">
    <property type="entry name" value="SULFATASE_1"/>
    <property type="match status" value="1"/>
</dbReference>
<evidence type="ECO:0000313" key="6">
    <source>
        <dbReference type="EMBL" id="RED96551.1"/>
    </source>
</evidence>
<evidence type="ECO:0000313" key="7">
    <source>
        <dbReference type="Proteomes" id="UP000256779"/>
    </source>
</evidence>
<keyword evidence="3" id="KW-0378">Hydrolase</keyword>
<dbReference type="InterPro" id="IPR017850">
    <property type="entry name" value="Alkaline_phosphatase_core_sf"/>
</dbReference>
<dbReference type="InterPro" id="IPR050738">
    <property type="entry name" value="Sulfatase"/>
</dbReference>
<evidence type="ECO:0000256" key="4">
    <source>
        <dbReference type="ARBA" id="ARBA00022837"/>
    </source>
</evidence>
<comment type="caution">
    <text evidence="6">The sequence shown here is derived from an EMBL/GenBank/DDBJ whole genome shotgun (WGS) entry which is preliminary data.</text>
</comment>
<evidence type="ECO:0000259" key="5">
    <source>
        <dbReference type="Pfam" id="PF00884"/>
    </source>
</evidence>
<organism evidence="6 7">
    <name type="scientific">Marinoscillum furvescens DSM 4134</name>
    <dbReference type="NCBI Taxonomy" id="1122208"/>
    <lineage>
        <taxon>Bacteria</taxon>
        <taxon>Pseudomonadati</taxon>
        <taxon>Bacteroidota</taxon>
        <taxon>Cytophagia</taxon>
        <taxon>Cytophagales</taxon>
        <taxon>Reichenbachiellaceae</taxon>
        <taxon>Marinoscillum</taxon>
    </lineage>
</organism>
<dbReference type="AlphaFoldDB" id="A0A3D9L399"/>
<dbReference type="Gene3D" id="3.30.1120.10">
    <property type="match status" value="1"/>
</dbReference>
<dbReference type="Proteomes" id="UP000256779">
    <property type="component" value="Unassembled WGS sequence"/>
</dbReference>
<evidence type="ECO:0000256" key="2">
    <source>
        <dbReference type="ARBA" id="ARBA00022723"/>
    </source>
</evidence>
<dbReference type="RefSeq" id="WP_245986374.1">
    <property type="nucleotide sequence ID" value="NZ_QREG01000014.1"/>
</dbReference>
<dbReference type="InterPro" id="IPR000917">
    <property type="entry name" value="Sulfatase_N"/>
</dbReference>
<dbReference type="SUPFAM" id="SSF53649">
    <property type="entry name" value="Alkaline phosphatase-like"/>
    <property type="match status" value="1"/>
</dbReference>
<dbReference type="PROSITE" id="PS51257">
    <property type="entry name" value="PROKAR_LIPOPROTEIN"/>
    <property type="match status" value="1"/>
</dbReference>
<keyword evidence="7" id="KW-1185">Reference proteome</keyword>
<gene>
    <name evidence="6" type="ORF">C7460_1149</name>
</gene>
<keyword evidence="2" id="KW-0479">Metal-binding</keyword>
<feature type="domain" description="Sulfatase N-terminal" evidence="5">
    <location>
        <begin position="40"/>
        <end position="344"/>
    </location>
</feature>
<name>A0A3D9L399_MARFU</name>
<dbReference type="EMBL" id="QREG01000014">
    <property type="protein sequence ID" value="RED96551.1"/>
    <property type="molecule type" value="Genomic_DNA"/>
</dbReference>
<comment type="similarity">
    <text evidence="1">Belongs to the sulfatase family.</text>
</comment>